<name>A0A5C6FV47_9PLAN</name>
<dbReference type="RefSeq" id="WP_146413403.1">
    <property type="nucleotide sequence ID" value="NZ_SJPZ01000001.1"/>
</dbReference>
<sequence length="311" mass="35704" precursor="true">MELDQTHVVIRKRLQTEIADLALVMLRRYPSALLVGFSLGALPWIIANGLLLYWIPWREAQYTFADQDAASEMWRYIAWMTLLVVAEVPAAGVWTTYYLGQAVFEKQPTWQNVRREINRNFLRWFWSLGVVRLPLPIMIVCLFRIGQAADPSVDLLLYLGIWLVLLAFRSARPFLPEILLLEQCPRRSKDPNVVTLSRRMTALHRPMAGELTARMLTVGVGAGVAAVAFYFSLTTARGLFFGRWQHDEFALMVLFPLSLWLVGGWSVFFRLLNYLDTRIRLEGWEVELSVRAERLRQFGDDAPVIATGATR</sequence>
<organism evidence="2 3">
    <name type="scientific">Crateriforma conspicua</name>
    <dbReference type="NCBI Taxonomy" id="2527996"/>
    <lineage>
        <taxon>Bacteria</taxon>
        <taxon>Pseudomonadati</taxon>
        <taxon>Planctomycetota</taxon>
        <taxon>Planctomycetia</taxon>
        <taxon>Planctomycetales</taxon>
        <taxon>Planctomycetaceae</taxon>
        <taxon>Crateriforma</taxon>
    </lineage>
</organism>
<evidence type="ECO:0000313" key="2">
    <source>
        <dbReference type="EMBL" id="TWU66867.1"/>
    </source>
</evidence>
<accession>A0A5C6FV47</accession>
<keyword evidence="1" id="KW-1133">Transmembrane helix</keyword>
<proteinExistence type="predicted"/>
<dbReference type="Proteomes" id="UP000316476">
    <property type="component" value="Unassembled WGS sequence"/>
</dbReference>
<feature type="transmembrane region" description="Helical" evidence="1">
    <location>
        <begin position="253"/>
        <end position="272"/>
    </location>
</feature>
<evidence type="ECO:0000313" key="3">
    <source>
        <dbReference type="Proteomes" id="UP000316476"/>
    </source>
</evidence>
<feature type="transmembrane region" description="Helical" evidence="1">
    <location>
        <begin position="32"/>
        <end position="56"/>
    </location>
</feature>
<dbReference type="EMBL" id="SJPZ01000001">
    <property type="protein sequence ID" value="TWU66867.1"/>
    <property type="molecule type" value="Genomic_DNA"/>
</dbReference>
<reference evidence="2 3" key="1">
    <citation type="submission" date="2019-02" db="EMBL/GenBank/DDBJ databases">
        <title>Deep-cultivation of Planctomycetes and their phenomic and genomic characterization uncovers novel biology.</title>
        <authorList>
            <person name="Wiegand S."/>
            <person name="Jogler M."/>
            <person name="Boedeker C."/>
            <person name="Pinto D."/>
            <person name="Vollmers J."/>
            <person name="Rivas-Marin E."/>
            <person name="Kohn T."/>
            <person name="Peeters S.H."/>
            <person name="Heuer A."/>
            <person name="Rast P."/>
            <person name="Oberbeckmann S."/>
            <person name="Bunk B."/>
            <person name="Jeske O."/>
            <person name="Meyerdierks A."/>
            <person name="Storesund J.E."/>
            <person name="Kallscheuer N."/>
            <person name="Luecker S."/>
            <person name="Lage O.M."/>
            <person name="Pohl T."/>
            <person name="Merkel B.J."/>
            <person name="Hornburger P."/>
            <person name="Mueller R.-W."/>
            <person name="Bruemmer F."/>
            <person name="Labrenz M."/>
            <person name="Spormann A.M."/>
            <person name="Op Den Camp H."/>
            <person name="Overmann J."/>
            <person name="Amann R."/>
            <person name="Jetten M.S.M."/>
            <person name="Mascher T."/>
            <person name="Medema M.H."/>
            <person name="Devos D.P."/>
            <person name="Kaster A.-K."/>
            <person name="Ovreas L."/>
            <person name="Rohde M."/>
            <person name="Galperin M.Y."/>
            <person name="Jogler C."/>
        </authorList>
    </citation>
    <scope>NUCLEOTIDE SEQUENCE [LARGE SCALE GENOMIC DNA]</scope>
    <source>
        <strain evidence="2 3">V7</strain>
    </source>
</reference>
<feature type="transmembrane region" description="Helical" evidence="1">
    <location>
        <begin position="151"/>
        <end position="168"/>
    </location>
</feature>
<feature type="transmembrane region" description="Helical" evidence="1">
    <location>
        <begin position="121"/>
        <end position="145"/>
    </location>
</feature>
<evidence type="ECO:0000256" key="1">
    <source>
        <dbReference type="SAM" id="Phobius"/>
    </source>
</evidence>
<protein>
    <submittedName>
        <fullName evidence="2">Uncharacterized protein</fullName>
    </submittedName>
</protein>
<feature type="transmembrane region" description="Helical" evidence="1">
    <location>
        <begin position="76"/>
        <end position="100"/>
    </location>
</feature>
<dbReference type="OrthoDB" id="266384at2"/>
<keyword evidence="1" id="KW-0812">Transmembrane</keyword>
<gene>
    <name evidence="2" type="ORF">V7x_24380</name>
</gene>
<comment type="caution">
    <text evidence="2">The sequence shown here is derived from an EMBL/GenBank/DDBJ whole genome shotgun (WGS) entry which is preliminary data.</text>
</comment>
<feature type="transmembrane region" description="Helical" evidence="1">
    <location>
        <begin position="215"/>
        <end position="233"/>
    </location>
</feature>
<keyword evidence="1" id="KW-0472">Membrane</keyword>
<dbReference type="AlphaFoldDB" id="A0A5C6FV47"/>